<accession>A0A6C2UKJ7</accession>
<name>A0A6C2UKJ7_9BACT</name>
<evidence type="ECO:0000313" key="1">
    <source>
        <dbReference type="EMBL" id="VGO20628.1"/>
    </source>
</evidence>
<protein>
    <submittedName>
        <fullName evidence="1">Uncharacterized protein</fullName>
    </submittedName>
</protein>
<reference evidence="1 2" key="1">
    <citation type="submission" date="2019-04" db="EMBL/GenBank/DDBJ databases">
        <authorList>
            <person name="Van Vliet M D."/>
        </authorList>
    </citation>
    <scope>NUCLEOTIDE SEQUENCE [LARGE SCALE GENOMIC DNA]</scope>
    <source>
        <strain evidence="1 2">F21</strain>
    </source>
</reference>
<gene>
    <name evidence="1" type="ORF">SCARR_02693</name>
</gene>
<evidence type="ECO:0000313" key="2">
    <source>
        <dbReference type="Proteomes" id="UP000346198"/>
    </source>
</evidence>
<dbReference type="Proteomes" id="UP000346198">
    <property type="component" value="Unassembled WGS sequence"/>
</dbReference>
<dbReference type="InterPro" id="IPR036278">
    <property type="entry name" value="Sialidase_sf"/>
</dbReference>
<organism evidence="1 2">
    <name type="scientific">Pontiella sulfatireligans</name>
    <dbReference type="NCBI Taxonomy" id="2750658"/>
    <lineage>
        <taxon>Bacteria</taxon>
        <taxon>Pseudomonadati</taxon>
        <taxon>Kiritimatiellota</taxon>
        <taxon>Kiritimatiellia</taxon>
        <taxon>Kiritimatiellales</taxon>
        <taxon>Pontiellaceae</taxon>
        <taxon>Pontiella</taxon>
    </lineage>
</organism>
<dbReference type="SUPFAM" id="SSF50939">
    <property type="entry name" value="Sialidases"/>
    <property type="match status" value="1"/>
</dbReference>
<dbReference type="AlphaFoldDB" id="A0A6C2UKJ7"/>
<keyword evidence="2" id="KW-1185">Reference proteome</keyword>
<sequence length="588" mass="65334">MINLRKEVMLGILISSWLLLLPPAFSQRLQIHRVSDKPLIPPSKGYPGHCWFPNGNLNPAPVVAKVNGRMNLLLFYRASMPLAGTGNETGGLGLWSLPLSKVSSFSDLMEQENYTKQPSAVLTVADYLRAGIDDIGIEGSGPRLADPNIYVDSLPSRQTDILYLTHKFKYVGQNPNSIYTVAAKSTDGGQSWTPLGRLRAEGKPVSMAPAIWRHDNAWHAIGGNGHVRNYYYQDDPRYAQCPTDWKLMGEAWKPQTAQQQFRQITTRVTVEGEFVYAWVAVTPRHGKMKVHNDWPETVSLYRAKLSELGKNYAYRKKDGQLTWEEYPYNPVFIRGAAGTQEEAALWSFNVVKIPGEKFHLVCWEAAGSWNAPGGSRQSDRWRDAWWAGPANGKSPYGYAGYNRTGYSSCFAAKLNASSLGEVWDADIKKAPLFKESFVLRNKETKKYLLLPASVGSAVEQTANIKKAAVFSAVPAYRNAKSCNFWYMERAGSNGLVLASPGIGKEEDVLLQAMPVDIDPMNPSDINAGKDKQWHPVLYEHQGDALIGLQNRFTGCFLDASSSGNNVKCRKWADSLSQKWLLCSPGTGL</sequence>
<dbReference type="EMBL" id="CAAHFH010000001">
    <property type="protein sequence ID" value="VGO20628.1"/>
    <property type="molecule type" value="Genomic_DNA"/>
</dbReference>
<proteinExistence type="predicted"/>